<dbReference type="InterPro" id="IPR006086">
    <property type="entry name" value="XPG-I_dom"/>
</dbReference>
<evidence type="ECO:0000256" key="14">
    <source>
        <dbReference type="SAM" id="MobiDB-lite"/>
    </source>
</evidence>
<dbReference type="EMBL" id="ML220130">
    <property type="protein sequence ID" value="TGZ79611.1"/>
    <property type="molecule type" value="Genomic_DNA"/>
</dbReference>
<name>A0A4S2MT08_9PEZI</name>
<dbReference type="GO" id="GO:0035312">
    <property type="term" value="F:5'-3' DNA exonuclease activity"/>
    <property type="evidence" value="ECO:0007669"/>
    <property type="project" value="InterPro"/>
</dbReference>
<reference evidence="17 18" key="1">
    <citation type="submission" date="2019-04" db="EMBL/GenBank/DDBJ databases">
        <title>Comparative genomics and transcriptomics to analyze fruiting body development in filamentous ascomycetes.</title>
        <authorList>
            <consortium name="DOE Joint Genome Institute"/>
            <person name="Lutkenhaus R."/>
            <person name="Traeger S."/>
            <person name="Breuer J."/>
            <person name="Kuo A."/>
            <person name="Lipzen A."/>
            <person name="Pangilinan J."/>
            <person name="Dilworth D."/>
            <person name="Sandor L."/>
            <person name="Poggeler S."/>
            <person name="Barry K."/>
            <person name="Grigoriev I.V."/>
            <person name="Nowrousian M."/>
        </authorList>
    </citation>
    <scope>NUCLEOTIDE SEQUENCE [LARGE SCALE GENOMIC DNA]</scope>
    <source>
        <strain evidence="17 18">CBS 389.68</strain>
    </source>
</reference>
<organism evidence="17 18">
    <name type="scientific">Ascodesmis nigricans</name>
    <dbReference type="NCBI Taxonomy" id="341454"/>
    <lineage>
        <taxon>Eukaryota</taxon>
        <taxon>Fungi</taxon>
        <taxon>Dikarya</taxon>
        <taxon>Ascomycota</taxon>
        <taxon>Pezizomycotina</taxon>
        <taxon>Pezizomycetes</taxon>
        <taxon>Pezizales</taxon>
        <taxon>Ascodesmidaceae</taxon>
        <taxon>Ascodesmis</taxon>
    </lineage>
</organism>
<evidence type="ECO:0000256" key="6">
    <source>
        <dbReference type="ARBA" id="ARBA00022763"/>
    </source>
</evidence>
<evidence type="ECO:0000256" key="1">
    <source>
        <dbReference type="ARBA" id="ARBA00001946"/>
    </source>
</evidence>
<evidence type="ECO:0000256" key="9">
    <source>
        <dbReference type="ARBA" id="ARBA00022842"/>
    </source>
</evidence>
<evidence type="ECO:0000256" key="4">
    <source>
        <dbReference type="ARBA" id="ARBA00022722"/>
    </source>
</evidence>
<dbReference type="Gene3D" id="3.40.50.1010">
    <property type="entry name" value="5'-nuclease"/>
    <property type="match status" value="1"/>
</dbReference>
<comment type="subcellular location">
    <subcellularLocation>
        <location evidence="2">Nucleus</location>
    </subcellularLocation>
</comment>
<dbReference type="Pfam" id="PF00867">
    <property type="entry name" value="XPG_I"/>
    <property type="match status" value="1"/>
</dbReference>
<feature type="compositionally biased region" description="Polar residues" evidence="14">
    <location>
        <begin position="519"/>
        <end position="528"/>
    </location>
</feature>
<keyword evidence="11" id="KW-0238">DNA-binding</keyword>
<dbReference type="Pfam" id="PF00752">
    <property type="entry name" value="XPG_N"/>
    <property type="match status" value="1"/>
</dbReference>
<keyword evidence="5" id="KW-0479">Metal-binding</keyword>
<dbReference type="PROSITE" id="PS00841">
    <property type="entry name" value="XPG_1"/>
    <property type="match status" value="1"/>
</dbReference>
<comment type="similarity">
    <text evidence="3">Belongs to the XPG/RAD2 endonuclease family. EXO1 subfamily.</text>
</comment>
<feature type="compositionally biased region" description="Low complexity" evidence="14">
    <location>
        <begin position="566"/>
        <end position="579"/>
    </location>
</feature>
<dbReference type="InterPro" id="IPR006085">
    <property type="entry name" value="XPG_DNA_repair_N"/>
</dbReference>
<gene>
    <name evidence="17" type="ORF">EX30DRAFT_333151</name>
</gene>
<dbReference type="SMART" id="SM00485">
    <property type="entry name" value="XPGN"/>
    <property type="match status" value="1"/>
</dbReference>
<dbReference type="Gene3D" id="1.10.150.20">
    <property type="entry name" value="5' to 3' exonuclease, C-terminal subdomain"/>
    <property type="match status" value="1"/>
</dbReference>
<evidence type="ECO:0000256" key="7">
    <source>
        <dbReference type="ARBA" id="ARBA00022801"/>
    </source>
</evidence>
<keyword evidence="12" id="KW-0234">DNA repair</keyword>
<keyword evidence="13" id="KW-0539">Nucleus</keyword>
<dbReference type="SUPFAM" id="SSF47807">
    <property type="entry name" value="5' to 3' exonuclease, C-terminal subdomain"/>
    <property type="match status" value="1"/>
</dbReference>
<dbReference type="Proteomes" id="UP000298138">
    <property type="component" value="Unassembled WGS sequence"/>
</dbReference>
<dbReference type="OrthoDB" id="26491at2759"/>
<dbReference type="GO" id="GO:0017108">
    <property type="term" value="F:5'-flap endonuclease activity"/>
    <property type="evidence" value="ECO:0007669"/>
    <property type="project" value="TreeGrafter"/>
</dbReference>
<dbReference type="FunFam" id="3.40.50.1010:FF:000002">
    <property type="entry name" value="Exonuclease 1, putative"/>
    <property type="match status" value="1"/>
</dbReference>
<keyword evidence="6" id="KW-0227">DNA damage</keyword>
<dbReference type="GO" id="GO:0046872">
    <property type="term" value="F:metal ion binding"/>
    <property type="evidence" value="ECO:0007669"/>
    <property type="project" value="UniProtKB-KW"/>
</dbReference>
<accession>A0A4S2MT08</accession>
<feature type="compositionally biased region" description="Low complexity" evidence="14">
    <location>
        <begin position="622"/>
        <end position="633"/>
    </location>
</feature>
<protein>
    <submittedName>
        <fullName evidence="17">PIN domain-like protein</fullName>
    </submittedName>
</protein>
<feature type="domain" description="XPG-I" evidence="15">
    <location>
        <begin position="138"/>
        <end position="208"/>
    </location>
</feature>
<dbReference type="InterPro" id="IPR036279">
    <property type="entry name" value="5-3_exonuclease_C_sf"/>
</dbReference>
<dbReference type="GO" id="GO:0005634">
    <property type="term" value="C:nucleus"/>
    <property type="evidence" value="ECO:0007669"/>
    <property type="project" value="UniProtKB-SubCell"/>
</dbReference>
<dbReference type="PROSITE" id="PS00842">
    <property type="entry name" value="XPG_2"/>
    <property type="match status" value="1"/>
</dbReference>
<dbReference type="InterPro" id="IPR006084">
    <property type="entry name" value="XPG/Rad2"/>
</dbReference>
<dbReference type="FunCoup" id="A0A4S2MT08">
    <property type="interactions" value="209"/>
</dbReference>
<feature type="compositionally biased region" description="Polar residues" evidence="14">
    <location>
        <begin position="338"/>
        <end position="350"/>
    </location>
</feature>
<dbReference type="SUPFAM" id="SSF88723">
    <property type="entry name" value="PIN domain-like"/>
    <property type="match status" value="1"/>
</dbReference>
<feature type="region of interest" description="Disordered" evidence="14">
    <location>
        <begin position="496"/>
        <end position="650"/>
    </location>
</feature>
<evidence type="ECO:0000256" key="8">
    <source>
        <dbReference type="ARBA" id="ARBA00022839"/>
    </source>
</evidence>
<dbReference type="InterPro" id="IPR008918">
    <property type="entry name" value="HhH2"/>
</dbReference>
<evidence type="ECO:0000256" key="10">
    <source>
        <dbReference type="ARBA" id="ARBA00022881"/>
    </source>
</evidence>
<evidence type="ECO:0000313" key="17">
    <source>
        <dbReference type="EMBL" id="TGZ79611.1"/>
    </source>
</evidence>
<dbReference type="FunFam" id="1.10.150.20:FF:000011">
    <property type="entry name" value="exonuclease 1"/>
    <property type="match status" value="1"/>
</dbReference>
<dbReference type="InterPro" id="IPR037315">
    <property type="entry name" value="EXO1_H3TH"/>
</dbReference>
<dbReference type="InterPro" id="IPR019974">
    <property type="entry name" value="XPG_CS"/>
</dbReference>
<dbReference type="SMART" id="SM00279">
    <property type="entry name" value="HhH2"/>
    <property type="match status" value="1"/>
</dbReference>
<keyword evidence="8" id="KW-0269">Exonuclease</keyword>
<evidence type="ECO:0000313" key="18">
    <source>
        <dbReference type="Proteomes" id="UP000298138"/>
    </source>
</evidence>
<keyword evidence="4" id="KW-0540">Nuclease</keyword>
<keyword evidence="18" id="KW-1185">Reference proteome</keyword>
<sequence>MGISGLLPLLKSIHRQRHLREYAGQTLGVDAYGWLHKGTIPCAIELALGKPTTKYVDYVLHRVKMLQFFGVTPLLVFDGDYLPSKASTEAERERRRAASKATGLELLARKKTTDAHREFQKAVDVTPEMARAVIDGCQKLGVRCIVAPYEADAQLYYLEKIGEIGGVISEDSDLLVFGVKRLITKLDQFGECVEVSRDRFSACKEISLAGWSDREFRMMCILSGCDYLDNVAGVGLKKAHGLVKRHKDISKIVRAMQFDANKSVPADYQKLFIRAEVTFLHQRVFCPKENKLVYCNDPEEPLEDEHLIYIGPDLDEDVARGVAHGRLDPMTKAPLKSPHTSVNVSTTKSWTPRKPVSPQKSKSISSFFKPKSEVKPAMKPLTTTPRSPLQSRDPNLHALRRISSAPPLKASTPTLKRPMSTWSASNKKPRVVDHDDDPATGEQSEFFRRKPRKSLGMPPKKPMFTAPIEKENMTSANTMISGTPQKKEKQGEMDFLAPSPVVKPDPSSADTPVPVRAPNFSTPTSMKTSEARVAHGWKDRFGFPDRTEKRSTKLSEIIERQRKTSASRASSSIGRAGAIPPLKASPQQVHSTASKKRNGFTIDASDSSQEEWPEFVGVGKFSQGSGHSESSQETPSAKGLFRNFAFGADR</sequence>
<dbReference type="GO" id="GO:0006281">
    <property type="term" value="P:DNA repair"/>
    <property type="evidence" value="ECO:0007669"/>
    <property type="project" value="UniProtKB-KW"/>
</dbReference>
<dbReference type="SMART" id="SM00484">
    <property type="entry name" value="XPGI"/>
    <property type="match status" value="1"/>
</dbReference>
<dbReference type="PRINTS" id="PR00853">
    <property type="entry name" value="XPGRADSUPER"/>
</dbReference>
<dbReference type="AlphaFoldDB" id="A0A4S2MT08"/>
<feature type="domain" description="XPG N-terminal" evidence="16">
    <location>
        <begin position="1"/>
        <end position="99"/>
    </location>
</feature>
<dbReference type="GO" id="GO:0003677">
    <property type="term" value="F:DNA binding"/>
    <property type="evidence" value="ECO:0007669"/>
    <property type="project" value="UniProtKB-KW"/>
</dbReference>
<dbReference type="STRING" id="341454.A0A4S2MT08"/>
<evidence type="ECO:0000256" key="3">
    <source>
        <dbReference type="ARBA" id="ARBA00010563"/>
    </source>
</evidence>
<proteinExistence type="inferred from homology"/>
<dbReference type="CDD" id="cd09908">
    <property type="entry name" value="H3TH_EXO1"/>
    <property type="match status" value="1"/>
</dbReference>
<feature type="compositionally biased region" description="Basic and acidic residues" evidence="14">
    <location>
        <begin position="529"/>
        <end position="562"/>
    </location>
</feature>
<dbReference type="InterPro" id="IPR029060">
    <property type="entry name" value="PIN-like_dom_sf"/>
</dbReference>
<evidence type="ECO:0000256" key="5">
    <source>
        <dbReference type="ARBA" id="ARBA00022723"/>
    </source>
</evidence>
<dbReference type="InParanoid" id="A0A4S2MT08"/>
<feature type="compositionally biased region" description="Polar residues" evidence="14">
    <location>
        <begin position="381"/>
        <end position="393"/>
    </location>
</feature>
<dbReference type="CDD" id="cd09857">
    <property type="entry name" value="PIN_EXO1"/>
    <property type="match status" value="1"/>
</dbReference>
<evidence type="ECO:0000256" key="2">
    <source>
        <dbReference type="ARBA" id="ARBA00004123"/>
    </source>
</evidence>
<evidence type="ECO:0000256" key="12">
    <source>
        <dbReference type="ARBA" id="ARBA00023204"/>
    </source>
</evidence>
<feature type="compositionally biased region" description="Low complexity" evidence="14">
    <location>
        <begin position="354"/>
        <end position="369"/>
    </location>
</feature>
<comment type="cofactor">
    <cofactor evidence="1">
        <name>Mg(2+)</name>
        <dbReference type="ChEBI" id="CHEBI:18420"/>
    </cofactor>
</comment>
<evidence type="ECO:0000256" key="11">
    <source>
        <dbReference type="ARBA" id="ARBA00023125"/>
    </source>
</evidence>
<keyword evidence="7" id="KW-0378">Hydrolase</keyword>
<evidence type="ECO:0000256" key="13">
    <source>
        <dbReference type="ARBA" id="ARBA00023242"/>
    </source>
</evidence>
<keyword evidence="10" id="KW-0267">Excision nuclease</keyword>
<keyword evidence="9" id="KW-0460">Magnesium</keyword>
<dbReference type="InterPro" id="IPR044752">
    <property type="entry name" value="PIN-like_EXO1"/>
</dbReference>
<dbReference type="PANTHER" id="PTHR11081">
    <property type="entry name" value="FLAP ENDONUCLEASE FAMILY MEMBER"/>
    <property type="match status" value="1"/>
</dbReference>
<dbReference type="PANTHER" id="PTHR11081:SF65">
    <property type="entry name" value="DNA DAMAGE-INDUCIBLE PROTEIN DIN7-RELATED"/>
    <property type="match status" value="1"/>
</dbReference>
<feature type="region of interest" description="Disordered" evidence="14">
    <location>
        <begin position="329"/>
        <end position="473"/>
    </location>
</feature>
<evidence type="ECO:0000259" key="16">
    <source>
        <dbReference type="SMART" id="SM00485"/>
    </source>
</evidence>
<evidence type="ECO:0000259" key="15">
    <source>
        <dbReference type="SMART" id="SM00484"/>
    </source>
</evidence>